<keyword evidence="6" id="KW-1185">Reference proteome</keyword>
<protein>
    <recommendedName>
        <fullName evidence="7">NAD(P)-binding protein</fullName>
    </recommendedName>
</protein>
<evidence type="ECO:0000313" key="5">
    <source>
        <dbReference type="EMBL" id="KAG7193971.1"/>
    </source>
</evidence>
<evidence type="ECO:0000313" key="6">
    <source>
        <dbReference type="Proteomes" id="UP000790833"/>
    </source>
</evidence>
<keyword evidence="2" id="KW-0560">Oxidoreductase</keyword>
<dbReference type="Proteomes" id="UP000790833">
    <property type="component" value="Unassembled WGS sequence"/>
</dbReference>
<dbReference type="RefSeq" id="XP_043049518.1">
    <property type="nucleotide sequence ID" value="XM_043195813.1"/>
</dbReference>
<keyword evidence="4" id="KW-0472">Membrane</keyword>
<sequence>MDIDQIVGYLWSQITLIQCLGFLFLGITRHVLWLALVTLTFTWKLIHELIVDYNTSSKWPGITSNDIALVTGGSHGLGRAIVNNLLEKNVKKVIIFDIEPPGSSDARCEYVKCDLNDSNDLSTKIDRLVGELASKDQHISILVNNAGIRINGSVLEVSEDDINRSMQINFVSPVLLIQRVIKQYMAKNNGTTTTTTTGSTSTAAMSPLTIVSVASVLGWISPCRLSLYSAAKAALINANQSLMRELKAYDQIRILYATPGQLDTRMFADVEPPKQFFAPVVKRDDLAKAIVDRIERGQQGNLCRPLYTNVVPLVSALPLPLQDLIRDITGIDKCI</sequence>
<dbReference type="GeneID" id="66118544"/>
<dbReference type="InterPro" id="IPR036291">
    <property type="entry name" value="NAD(P)-bd_dom_sf"/>
</dbReference>
<evidence type="ECO:0000256" key="4">
    <source>
        <dbReference type="SAM" id="Phobius"/>
    </source>
</evidence>
<comment type="caution">
    <text evidence="5">The sequence shown here is derived from an EMBL/GenBank/DDBJ whole genome shotgun (WGS) entry which is preliminary data.</text>
</comment>
<dbReference type="GO" id="GO:0016616">
    <property type="term" value="F:oxidoreductase activity, acting on the CH-OH group of donors, NAD or NADP as acceptor"/>
    <property type="evidence" value="ECO:0007669"/>
    <property type="project" value="TreeGrafter"/>
</dbReference>
<name>A0A9P7VAD7_9ASCO</name>
<dbReference type="AlphaFoldDB" id="A0A9P7VAD7"/>
<feature type="transmembrane region" description="Helical" evidence="4">
    <location>
        <begin position="32"/>
        <end position="50"/>
    </location>
</feature>
<dbReference type="PRINTS" id="PR00080">
    <property type="entry name" value="SDRFAMILY"/>
</dbReference>
<accession>A0A9P7VAD7</accession>
<dbReference type="Pfam" id="PF00106">
    <property type="entry name" value="adh_short"/>
    <property type="match status" value="1"/>
</dbReference>
<dbReference type="EMBL" id="JAHMUF010000009">
    <property type="protein sequence ID" value="KAG7193971.1"/>
    <property type="molecule type" value="Genomic_DNA"/>
</dbReference>
<comment type="similarity">
    <text evidence="1 3">Belongs to the short-chain dehydrogenases/reductases (SDR) family.</text>
</comment>
<dbReference type="PRINTS" id="PR00081">
    <property type="entry name" value="GDHRDH"/>
</dbReference>
<dbReference type="PANTHER" id="PTHR24322">
    <property type="entry name" value="PKSB"/>
    <property type="match status" value="1"/>
</dbReference>
<gene>
    <name evidence="5" type="ORF">KQ657_005170</name>
</gene>
<dbReference type="Gene3D" id="3.40.50.720">
    <property type="entry name" value="NAD(P)-binding Rossmann-like Domain"/>
    <property type="match status" value="1"/>
</dbReference>
<evidence type="ECO:0000256" key="1">
    <source>
        <dbReference type="ARBA" id="ARBA00006484"/>
    </source>
</evidence>
<keyword evidence="4" id="KW-1133">Transmembrane helix</keyword>
<dbReference type="PANTHER" id="PTHR24322:SF736">
    <property type="entry name" value="RETINOL DEHYDROGENASE 10"/>
    <property type="match status" value="1"/>
</dbReference>
<reference evidence="5" key="1">
    <citation type="submission" date="2021-03" db="EMBL/GenBank/DDBJ databases">
        <authorList>
            <person name="Palmer J.M."/>
        </authorList>
    </citation>
    <scope>NUCLEOTIDE SEQUENCE</scope>
    <source>
        <strain evidence="5">ARV_011</strain>
    </source>
</reference>
<evidence type="ECO:0000256" key="3">
    <source>
        <dbReference type="RuleBase" id="RU000363"/>
    </source>
</evidence>
<organism evidence="5 6">
    <name type="scientific">Scheffersomyces spartinae</name>
    <dbReference type="NCBI Taxonomy" id="45513"/>
    <lineage>
        <taxon>Eukaryota</taxon>
        <taxon>Fungi</taxon>
        <taxon>Dikarya</taxon>
        <taxon>Ascomycota</taxon>
        <taxon>Saccharomycotina</taxon>
        <taxon>Pichiomycetes</taxon>
        <taxon>Debaryomycetaceae</taxon>
        <taxon>Scheffersomyces</taxon>
    </lineage>
</organism>
<evidence type="ECO:0000256" key="2">
    <source>
        <dbReference type="ARBA" id="ARBA00023002"/>
    </source>
</evidence>
<dbReference type="OrthoDB" id="5840532at2759"/>
<dbReference type="InterPro" id="IPR002347">
    <property type="entry name" value="SDR_fam"/>
</dbReference>
<keyword evidence="4" id="KW-0812">Transmembrane</keyword>
<evidence type="ECO:0008006" key="7">
    <source>
        <dbReference type="Google" id="ProtNLM"/>
    </source>
</evidence>
<dbReference type="SUPFAM" id="SSF51735">
    <property type="entry name" value="NAD(P)-binding Rossmann-fold domains"/>
    <property type="match status" value="1"/>
</dbReference>
<proteinExistence type="inferred from homology"/>